<dbReference type="PANTHER" id="PTHR36445">
    <property type="entry name" value="GTP CYCLOHYDROLASE MPTA"/>
    <property type="match status" value="1"/>
</dbReference>
<accession>A0A5Q2TID2</accession>
<dbReference type="EMBL" id="CP045915">
    <property type="protein sequence ID" value="QGH34654.1"/>
    <property type="molecule type" value="Genomic_DNA"/>
</dbReference>
<keyword evidence="1 2" id="KW-0378">Hydrolase</keyword>
<evidence type="ECO:0000256" key="3">
    <source>
        <dbReference type="SAM" id="MobiDB-lite"/>
    </source>
</evidence>
<evidence type="ECO:0000256" key="2">
    <source>
        <dbReference type="HAMAP-Rule" id="MF_01527"/>
    </source>
</evidence>
<evidence type="ECO:0000313" key="4">
    <source>
        <dbReference type="EMBL" id="QGH34654.1"/>
    </source>
</evidence>
<dbReference type="InterPro" id="IPR003801">
    <property type="entry name" value="GTP_cyclohydrolase_FolE2/MptA"/>
</dbReference>
<comment type="function">
    <text evidence="2">Converts GTP to 7,8-dihydroneopterin triphosphate.</text>
</comment>
<reference evidence="4 5" key="1">
    <citation type="submission" date="2019-11" db="EMBL/GenBank/DDBJ databases">
        <title>Gracilibacillus salitolerans sp. nov., a moderate halophile isolated from a saline soil in northwest China.</title>
        <authorList>
            <person name="Gan L."/>
        </authorList>
    </citation>
    <scope>NUCLEOTIDE SEQUENCE [LARGE SCALE GENOMIC DNA]</scope>
    <source>
        <strain evidence="4 5">SCU50</strain>
    </source>
</reference>
<dbReference type="GO" id="GO:0046654">
    <property type="term" value="P:tetrahydrofolate biosynthetic process"/>
    <property type="evidence" value="ECO:0007669"/>
    <property type="project" value="UniProtKB-UniRule"/>
</dbReference>
<name>A0A5Q2TID2_9BACI</name>
<feature type="site" description="May be catalytically important" evidence="2">
    <location>
        <position position="186"/>
    </location>
</feature>
<dbReference type="KEGG" id="grc:GI584_11705"/>
<comment type="pathway">
    <text evidence="2">Cofactor biosynthesis; 7,8-dihydroneopterin triphosphate biosynthesis; 7,8-dihydroneopterin triphosphate from GTP: step 1/1.</text>
</comment>
<dbReference type="NCBIfam" id="NF010200">
    <property type="entry name" value="PRK13674.1-1"/>
    <property type="match status" value="1"/>
</dbReference>
<dbReference type="AlphaFoldDB" id="A0A5Q2TID2"/>
<organism evidence="4 5">
    <name type="scientific">Gracilibacillus salitolerans</name>
    <dbReference type="NCBI Taxonomy" id="2663022"/>
    <lineage>
        <taxon>Bacteria</taxon>
        <taxon>Bacillati</taxon>
        <taxon>Bacillota</taxon>
        <taxon>Bacilli</taxon>
        <taxon>Bacillales</taxon>
        <taxon>Bacillaceae</taxon>
        <taxon>Gracilibacillus</taxon>
    </lineage>
</organism>
<feature type="region of interest" description="Disordered" evidence="3">
    <location>
        <begin position="1"/>
        <end position="35"/>
    </location>
</feature>
<dbReference type="UniPathway" id="UPA00848">
    <property type="reaction ID" value="UER00151"/>
</dbReference>
<protein>
    <recommendedName>
        <fullName evidence="2">GTP cyclohydrolase FolE2</fullName>
        <ecNumber evidence="2">3.5.4.16</ecNumber>
    </recommendedName>
</protein>
<proteinExistence type="inferred from homology"/>
<dbReference type="InterPro" id="IPR022838">
    <property type="entry name" value="GTP_cyclohydrolase_FolE2"/>
</dbReference>
<dbReference type="GO" id="GO:0003934">
    <property type="term" value="F:GTP cyclohydrolase I activity"/>
    <property type="evidence" value="ECO:0007669"/>
    <property type="project" value="UniProtKB-UniRule"/>
</dbReference>
<dbReference type="Proteomes" id="UP000339690">
    <property type="component" value="Chromosome"/>
</dbReference>
<keyword evidence="5" id="KW-1185">Reference proteome</keyword>
<dbReference type="EC" id="3.5.4.16" evidence="2"/>
<dbReference type="Pfam" id="PF02649">
    <property type="entry name" value="GCHY-1"/>
    <property type="match status" value="1"/>
</dbReference>
<evidence type="ECO:0000313" key="5">
    <source>
        <dbReference type="Proteomes" id="UP000339690"/>
    </source>
</evidence>
<comment type="similarity">
    <text evidence="2">Belongs to the GTP cyclohydrolase IV family.</text>
</comment>
<sequence>MKDFSTKQLPSKTERHKLFGSVEPGEKTKPTEKEKMPDLQNTKKDFLFDIDQVGISNVKHPIQVSSKVKPETQTTIGTFKMTSSIKKSHKGTNMSRFTEMIQNYSNGNSFELSVSTLKQFTREMADRLEQDDNQITVAFPWFFERSGPSSNMTGMNHADAEITMIYDKNSGYNITVSLEGTITTLCPCSKEISEYSAHNQRGNVKMTAELTSDYQEDDVDWKQALLEAAESNASARIHPVLKRPDEKMVTEQAYENPRFVEDMVRLVAADLYELPFIEKFTVTCQNEESIHLHDAVASITYDKALHRPR</sequence>
<dbReference type="RefSeq" id="WP_153791339.1">
    <property type="nucleotide sequence ID" value="NZ_CP045915.1"/>
</dbReference>
<feature type="compositionally biased region" description="Basic and acidic residues" evidence="3">
    <location>
        <begin position="24"/>
        <end position="35"/>
    </location>
</feature>
<dbReference type="Gene3D" id="3.10.270.10">
    <property type="entry name" value="Urate Oxidase"/>
    <property type="match status" value="1"/>
</dbReference>
<gene>
    <name evidence="2" type="primary">folE2</name>
    <name evidence="4" type="ORF">GI584_11705</name>
</gene>
<dbReference type="HAMAP" id="MF_01527_B">
    <property type="entry name" value="GTP_cyclohydrol_B"/>
    <property type="match status" value="1"/>
</dbReference>
<comment type="catalytic activity">
    <reaction evidence="2">
        <text>GTP + H2O = 7,8-dihydroneopterin 3'-triphosphate + formate + H(+)</text>
        <dbReference type="Rhea" id="RHEA:17473"/>
        <dbReference type="ChEBI" id="CHEBI:15377"/>
        <dbReference type="ChEBI" id="CHEBI:15378"/>
        <dbReference type="ChEBI" id="CHEBI:15740"/>
        <dbReference type="ChEBI" id="CHEBI:37565"/>
        <dbReference type="ChEBI" id="CHEBI:58462"/>
        <dbReference type="EC" id="3.5.4.16"/>
    </reaction>
</comment>
<feature type="compositionally biased region" description="Polar residues" evidence="3">
    <location>
        <begin position="1"/>
        <end position="11"/>
    </location>
</feature>
<dbReference type="PANTHER" id="PTHR36445:SF1">
    <property type="entry name" value="GTP CYCLOHYDROLASE MPTA"/>
    <property type="match status" value="1"/>
</dbReference>
<evidence type="ECO:0000256" key="1">
    <source>
        <dbReference type="ARBA" id="ARBA00022801"/>
    </source>
</evidence>